<name>A0ABW2XNM2_9ACTN</name>
<dbReference type="RefSeq" id="WP_131756340.1">
    <property type="nucleotide sequence ID" value="NZ_CAACUY010000015.1"/>
</dbReference>
<sequence>MSGDDQLPLEGLDIETQASGDGAHAQSAAAEAQGAALPVETQPATLGGGVASIESEPAGDNADRDALGLAHAPAGNTDEDTSVSPSMKEQSELEPDAPSSDCATLLKESSAAAPTSESAPGLEPPANETGTAVEDLEAAPSASIEVVASRPSALYFLTNRMNLNGVLSSRLIAPRESHDKYYVDLLEQVPGWVPLLTQPPTQALIEAVMVERGAGTPVVIEFPLDVAKEAELRQPVTYVPALALSQAVAIHFRKERDLREHRARGYKNIHPHDELLKVTPELFAGDVPGEVALTAPASSCQVNWRRIDRIRGAVNAALASVQSGEQLAVAAAFFGEVEFPPGIVLPEWISWCELGDHGEIAGRVAPAPDVPDHVGFRAVYEVLGELDTSDAWSPNAVLDGVTTRVQGAGLTADAVDALIRNLQRVRSIVNVEADFEPFRPTARGLVSAKALLLVLLRNELEELLAWPEEQTGVDDLTRVTAAVLAGRLRGVARETTSLRPLALDDLTAAWAVRVARGEGGALGEVQFSATTSGTSLELGGVELSAQAALLPDPVARYHKVADAKKESLRVAVSRAVGWPVTHRITVPTGATKTEDAGGFTILTVGEVQLTVSVNEKDFLSKLGTLDGGGKRKALATLDLENNLRLD</sequence>
<evidence type="ECO:0000313" key="3">
    <source>
        <dbReference type="Proteomes" id="UP001597063"/>
    </source>
</evidence>
<protein>
    <recommendedName>
        <fullName evidence="4">Helicase XPB/Ssl2 N-terminal domain-containing protein</fullName>
    </recommendedName>
</protein>
<evidence type="ECO:0000313" key="2">
    <source>
        <dbReference type="EMBL" id="MFD0687991.1"/>
    </source>
</evidence>
<proteinExistence type="predicted"/>
<evidence type="ECO:0000256" key="1">
    <source>
        <dbReference type="SAM" id="MobiDB-lite"/>
    </source>
</evidence>
<evidence type="ECO:0008006" key="4">
    <source>
        <dbReference type="Google" id="ProtNLM"/>
    </source>
</evidence>
<feature type="region of interest" description="Disordered" evidence="1">
    <location>
        <begin position="1"/>
        <end position="129"/>
    </location>
</feature>
<dbReference type="Proteomes" id="UP001597063">
    <property type="component" value="Unassembled WGS sequence"/>
</dbReference>
<feature type="compositionally biased region" description="Low complexity" evidence="1">
    <location>
        <begin position="17"/>
        <end position="36"/>
    </location>
</feature>
<gene>
    <name evidence="2" type="ORF">ACFQZM_26095</name>
</gene>
<accession>A0ABW2XNM2</accession>
<comment type="caution">
    <text evidence="2">The sequence shown here is derived from an EMBL/GenBank/DDBJ whole genome shotgun (WGS) entry which is preliminary data.</text>
</comment>
<feature type="compositionally biased region" description="Low complexity" evidence="1">
    <location>
        <begin position="108"/>
        <end position="120"/>
    </location>
</feature>
<organism evidence="2 3">
    <name type="scientific">Actinomadura fibrosa</name>
    <dbReference type="NCBI Taxonomy" id="111802"/>
    <lineage>
        <taxon>Bacteria</taxon>
        <taxon>Bacillati</taxon>
        <taxon>Actinomycetota</taxon>
        <taxon>Actinomycetes</taxon>
        <taxon>Streptosporangiales</taxon>
        <taxon>Thermomonosporaceae</taxon>
        <taxon>Actinomadura</taxon>
    </lineage>
</organism>
<keyword evidence="3" id="KW-1185">Reference proteome</keyword>
<dbReference type="EMBL" id="JBHTGP010000013">
    <property type="protein sequence ID" value="MFD0687991.1"/>
    <property type="molecule type" value="Genomic_DNA"/>
</dbReference>
<reference evidence="3" key="1">
    <citation type="journal article" date="2019" name="Int. J. Syst. Evol. Microbiol.">
        <title>The Global Catalogue of Microorganisms (GCM) 10K type strain sequencing project: providing services to taxonomists for standard genome sequencing and annotation.</title>
        <authorList>
            <consortium name="The Broad Institute Genomics Platform"/>
            <consortium name="The Broad Institute Genome Sequencing Center for Infectious Disease"/>
            <person name="Wu L."/>
            <person name="Ma J."/>
        </authorList>
    </citation>
    <scope>NUCLEOTIDE SEQUENCE [LARGE SCALE GENOMIC DNA]</scope>
    <source>
        <strain evidence="3">JCM 9371</strain>
    </source>
</reference>